<dbReference type="AlphaFoldDB" id="A0A9W6ESE7"/>
<feature type="transmembrane region" description="Helical" evidence="6">
    <location>
        <begin position="144"/>
        <end position="166"/>
    </location>
</feature>
<dbReference type="PANTHER" id="PTHR23508">
    <property type="entry name" value="CARBOXYLIC ACID TRANSPORTER PROTEIN HOMOLOG"/>
    <property type="match status" value="1"/>
</dbReference>
<keyword evidence="5 6" id="KW-0472">Membrane</keyword>
<feature type="transmembrane region" description="Helical" evidence="6">
    <location>
        <begin position="293"/>
        <end position="311"/>
    </location>
</feature>
<protein>
    <submittedName>
        <fullName evidence="8">MFS transporter</fullName>
    </submittedName>
</protein>
<evidence type="ECO:0000313" key="8">
    <source>
        <dbReference type="EMBL" id="GLB46074.1"/>
    </source>
</evidence>
<gene>
    <name evidence="8" type="ORF">WR164_00530</name>
</gene>
<evidence type="ECO:0000256" key="1">
    <source>
        <dbReference type="ARBA" id="ARBA00004651"/>
    </source>
</evidence>
<dbReference type="GO" id="GO:0046943">
    <property type="term" value="F:carboxylic acid transmembrane transporter activity"/>
    <property type="evidence" value="ECO:0007669"/>
    <property type="project" value="TreeGrafter"/>
</dbReference>
<feature type="transmembrane region" description="Helical" evidence="6">
    <location>
        <begin position="172"/>
        <end position="189"/>
    </location>
</feature>
<comment type="subcellular location">
    <subcellularLocation>
        <location evidence="1">Cell membrane</location>
        <topology evidence="1">Multi-pass membrane protein</topology>
    </subcellularLocation>
</comment>
<dbReference type="InterPro" id="IPR011701">
    <property type="entry name" value="MFS"/>
</dbReference>
<feature type="transmembrane region" description="Helical" evidence="6">
    <location>
        <begin position="86"/>
        <end position="104"/>
    </location>
</feature>
<feature type="transmembrane region" description="Helical" evidence="6">
    <location>
        <begin position="222"/>
        <end position="243"/>
    </location>
</feature>
<keyword evidence="2" id="KW-0813">Transport</keyword>
<dbReference type="Gene3D" id="1.20.1250.20">
    <property type="entry name" value="MFS general substrate transporter like domains"/>
    <property type="match status" value="2"/>
</dbReference>
<dbReference type="RefSeq" id="WP_286135534.1">
    <property type="nucleotide sequence ID" value="NZ_BRPL01000002.1"/>
</dbReference>
<reference evidence="8" key="1">
    <citation type="submission" date="2022-07" db="EMBL/GenBank/DDBJ databases">
        <authorList>
            <person name="Kouya T."/>
            <person name="Ishiyama Y."/>
        </authorList>
    </citation>
    <scope>NUCLEOTIDE SEQUENCE</scope>
    <source>
        <strain evidence="8">WR16-4</strain>
    </source>
</reference>
<feature type="domain" description="Major facilitator superfamily (MFS) profile" evidence="7">
    <location>
        <begin position="20"/>
        <end position="403"/>
    </location>
</feature>
<evidence type="ECO:0000256" key="2">
    <source>
        <dbReference type="ARBA" id="ARBA00022448"/>
    </source>
</evidence>
<comment type="caution">
    <text evidence="8">The sequence shown here is derived from an EMBL/GenBank/DDBJ whole genome shotgun (WGS) entry which is preliminary data.</text>
</comment>
<keyword evidence="3 6" id="KW-0812">Transmembrane</keyword>
<dbReference type="SUPFAM" id="SSF103473">
    <property type="entry name" value="MFS general substrate transporter"/>
    <property type="match status" value="1"/>
</dbReference>
<keyword evidence="9" id="KW-1185">Reference proteome</keyword>
<feature type="transmembrane region" description="Helical" evidence="6">
    <location>
        <begin position="317"/>
        <end position="342"/>
    </location>
</feature>
<evidence type="ECO:0000256" key="6">
    <source>
        <dbReference type="SAM" id="Phobius"/>
    </source>
</evidence>
<dbReference type="InterPro" id="IPR036259">
    <property type="entry name" value="MFS_trans_sf"/>
</dbReference>
<dbReference type="PROSITE" id="PS50850">
    <property type="entry name" value="MFS"/>
    <property type="match status" value="1"/>
</dbReference>
<accession>A0A9W6ESE7</accession>
<name>A0A9W6ESE7_9LACO</name>
<dbReference type="InterPro" id="IPR020846">
    <property type="entry name" value="MFS_dom"/>
</dbReference>
<keyword evidence="4 6" id="KW-1133">Transmembrane helix</keyword>
<evidence type="ECO:0000259" key="7">
    <source>
        <dbReference type="PROSITE" id="PS50850"/>
    </source>
</evidence>
<feature type="transmembrane region" description="Helical" evidence="6">
    <location>
        <begin position="263"/>
        <end position="286"/>
    </location>
</feature>
<proteinExistence type="predicted"/>
<dbReference type="EMBL" id="BRPL01000002">
    <property type="protein sequence ID" value="GLB46074.1"/>
    <property type="molecule type" value="Genomic_DNA"/>
</dbReference>
<sequence>MEKYATAKQSHSLSKNQKWTIASTSTGFGLESMDILFVSFTLSSMIKDLHISSAAGGMISSITYLGMLLGGILFGLLADRYGRVKTFSYTIFIFAIATGAMYFANSITSIYFFRFLAGIGAGGEYGTGMTLIAENFRANQIGKISSISSIGGQGGAIIAAILASFIIPMFGWHALFLVGLIPVALAYFVRSHMHESKAFVDETKHVGKPKVSITELFKTPALAWQTIALIIMITVQTGGYYGLMNWLPSIMQKQLNLSVSGSSTWMISTIIGMSLGMMTFGTILDYFGPRKAFGIFLIAAAISLFSLMYAFNAWSLLLFAAVVGFFSNGMYGGYGAIMSQLYPTEIRATANNTIMNTGRVIGGFSPVLIGFMMDHYSFGVIMAGLSVAYIISFFTMMSIPALRRLSHNTAK</sequence>
<dbReference type="Proteomes" id="UP001144204">
    <property type="component" value="Unassembled WGS sequence"/>
</dbReference>
<feature type="transmembrane region" description="Helical" evidence="6">
    <location>
        <begin position="21"/>
        <end position="42"/>
    </location>
</feature>
<dbReference type="PANTHER" id="PTHR23508:SF10">
    <property type="entry name" value="CARBOXYLIC ACID TRANSPORTER PROTEIN HOMOLOG"/>
    <property type="match status" value="1"/>
</dbReference>
<dbReference type="GO" id="GO:0005886">
    <property type="term" value="C:plasma membrane"/>
    <property type="evidence" value="ECO:0007669"/>
    <property type="project" value="UniProtKB-SubCell"/>
</dbReference>
<evidence type="ECO:0000256" key="5">
    <source>
        <dbReference type="ARBA" id="ARBA00023136"/>
    </source>
</evidence>
<reference evidence="8" key="2">
    <citation type="journal article" date="2023" name="PLoS ONE">
        <title>Philodulcilactobacillus myokoensis gen. nov., sp. nov., a fructophilic, acidophilic, and agar-phobic lactic acid bacterium isolated from fermented vegetable extracts.</title>
        <authorList>
            <person name="Kouya T."/>
            <person name="Ishiyama Y."/>
            <person name="Ohashi S."/>
            <person name="Kumakubo R."/>
            <person name="Yamazaki T."/>
            <person name="Otaki T."/>
        </authorList>
    </citation>
    <scope>NUCLEOTIDE SEQUENCE</scope>
    <source>
        <strain evidence="8">WR16-4</strain>
    </source>
</reference>
<feature type="transmembrane region" description="Helical" evidence="6">
    <location>
        <begin position="54"/>
        <end position="74"/>
    </location>
</feature>
<evidence type="ECO:0000313" key="9">
    <source>
        <dbReference type="Proteomes" id="UP001144204"/>
    </source>
</evidence>
<feature type="transmembrane region" description="Helical" evidence="6">
    <location>
        <begin position="379"/>
        <end position="402"/>
    </location>
</feature>
<organism evidence="8 9">
    <name type="scientific">Philodulcilactobacillus myokoensis</name>
    <dbReference type="NCBI Taxonomy" id="2929573"/>
    <lineage>
        <taxon>Bacteria</taxon>
        <taxon>Bacillati</taxon>
        <taxon>Bacillota</taxon>
        <taxon>Bacilli</taxon>
        <taxon>Lactobacillales</taxon>
        <taxon>Lactobacillaceae</taxon>
        <taxon>Philodulcilactobacillus</taxon>
    </lineage>
</organism>
<evidence type="ECO:0000256" key="4">
    <source>
        <dbReference type="ARBA" id="ARBA00022989"/>
    </source>
</evidence>
<evidence type="ECO:0000256" key="3">
    <source>
        <dbReference type="ARBA" id="ARBA00022692"/>
    </source>
</evidence>
<dbReference type="Pfam" id="PF07690">
    <property type="entry name" value="MFS_1"/>
    <property type="match status" value="1"/>
</dbReference>